<accession>A0A498HJH5</accession>
<dbReference type="Proteomes" id="UP000290289">
    <property type="component" value="Chromosome 16"/>
</dbReference>
<organism evidence="1 2">
    <name type="scientific">Malus domestica</name>
    <name type="common">Apple</name>
    <name type="synonym">Pyrus malus</name>
    <dbReference type="NCBI Taxonomy" id="3750"/>
    <lineage>
        <taxon>Eukaryota</taxon>
        <taxon>Viridiplantae</taxon>
        <taxon>Streptophyta</taxon>
        <taxon>Embryophyta</taxon>
        <taxon>Tracheophyta</taxon>
        <taxon>Spermatophyta</taxon>
        <taxon>Magnoliopsida</taxon>
        <taxon>eudicotyledons</taxon>
        <taxon>Gunneridae</taxon>
        <taxon>Pentapetalae</taxon>
        <taxon>rosids</taxon>
        <taxon>fabids</taxon>
        <taxon>Rosales</taxon>
        <taxon>Rosaceae</taxon>
        <taxon>Amygdaloideae</taxon>
        <taxon>Maleae</taxon>
        <taxon>Malus</taxon>
    </lineage>
</organism>
<gene>
    <name evidence="1" type="ORF">DVH24_007730</name>
</gene>
<protein>
    <submittedName>
        <fullName evidence="1">Uncharacterized protein</fullName>
    </submittedName>
</protein>
<evidence type="ECO:0000313" key="2">
    <source>
        <dbReference type="Proteomes" id="UP000290289"/>
    </source>
</evidence>
<name>A0A498HJH5_MALDO</name>
<comment type="caution">
    <text evidence="1">The sequence shown here is derived from an EMBL/GenBank/DDBJ whole genome shotgun (WGS) entry which is preliminary data.</text>
</comment>
<dbReference type="AlphaFoldDB" id="A0A498HJH5"/>
<sequence length="92" mass="10453">MLEVGNGGMIKDEYVVHFSIWVISKALFNLLDALLYMKCAILGSPSSWLRCEEYHKRYHGDHPLGVQAKKVRSLGDLEEKDSASALLIRYNI</sequence>
<reference evidence="1 2" key="1">
    <citation type="submission" date="2018-10" db="EMBL/GenBank/DDBJ databases">
        <title>A high-quality apple genome assembly.</title>
        <authorList>
            <person name="Hu J."/>
        </authorList>
    </citation>
    <scope>NUCLEOTIDE SEQUENCE [LARGE SCALE GENOMIC DNA]</scope>
    <source>
        <strain evidence="2">cv. HFTH1</strain>
        <tissue evidence="1">Young leaf</tissue>
    </source>
</reference>
<proteinExistence type="predicted"/>
<dbReference type="Gene3D" id="3.20.20.70">
    <property type="entry name" value="Aldolase class I"/>
    <property type="match status" value="1"/>
</dbReference>
<dbReference type="EMBL" id="RDQH01000342">
    <property type="protein sequence ID" value="RXH70474.1"/>
    <property type="molecule type" value="Genomic_DNA"/>
</dbReference>
<dbReference type="InterPro" id="IPR013785">
    <property type="entry name" value="Aldolase_TIM"/>
</dbReference>
<keyword evidence="2" id="KW-1185">Reference proteome</keyword>
<evidence type="ECO:0000313" key="1">
    <source>
        <dbReference type="EMBL" id="RXH70474.1"/>
    </source>
</evidence>